<organism evidence="1 2">
    <name type="scientific">Blepharisma stoltei</name>
    <dbReference type="NCBI Taxonomy" id="1481888"/>
    <lineage>
        <taxon>Eukaryota</taxon>
        <taxon>Sar</taxon>
        <taxon>Alveolata</taxon>
        <taxon>Ciliophora</taxon>
        <taxon>Postciliodesmatophora</taxon>
        <taxon>Heterotrichea</taxon>
        <taxon>Heterotrichida</taxon>
        <taxon>Blepharismidae</taxon>
        <taxon>Blepharisma</taxon>
    </lineage>
</organism>
<accession>A0AAU9I3I2</accession>
<evidence type="ECO:0000313" key="2">
    <source>
        <dbReference type="Proteomes" id="UP001162131"/>
    </source>
</evidence>
<gene>
    <name evidence="1" type="ORF">BSTOLATCC_MIC177</name>
</gene>
<protein>
    <submittedName>
        <fullName evidence="1">Uncharacterized protein</fullName>
    </submittedName>
</protein>
<comment type="caution">
    <text evidence="1">The sequence shown here is derived from an EMBL/GenBank/DDBJ whole genome shotgun (WGS) entry which is preliminary data.</text>
</comment>
<reference evidence="1" key="1">
    <citation type="submission" date="2021-09" db="EMBL/GenBank/DDBJ databases">
        <authorList>
            <consortium name="AG Swart"/>
            <person name="Singh M."/>
            <person name="Singh A."/>
            <person name="Seah K."/>
            <person name="Emmerich C."/>
        </authorList>
    </citation>
    <scope>NUCLEOTIDE SEQUENCE</scope>
    <source>
        <strain evidence="1">ATCC30299</strain>
    </source>
</reference>
<keyword evidence="2" id="KW-1185">Reference proteome</keyword>
<evidence type="ECO:0000313" key="1">
    <source>
        <dbReference type="EMBL" id="CAG9309963.1"/>
    </source>
</evidence>
<dbReference type="AlphaFoldDB" id="A0AAU9I3I2"/>
<dbReference type="EMBL" id="CAJZBQ010000001">
    <property type="protein sequence ID" value="CAG9309963.1"/>
    <property type="molecule type" value="Genomic_DNA"/>
</dbReference>
<sequence length="100" mass="11477">MDRWHAFWPARYNLLESYPESYAYGISGDKDLADGHHCNIWYIDWNEHATLRIISSHSEEITSIACRSFVASAIKLSGFEMKKSLSKASNSYLQATSVYH</sequence>
<name>A0AAU9I3I2_9CILI</name>
<dbReference type="Proteomes" id="UP001162131">
    <property type="component" value="Unassembled WGS sequence"/>
</dbReference>
<proteinExistence type="predicted"/>